<evidence type="ECO:0000313" key="3">
    <source>
        <dbReference type="EMBL" id="KAA0189274.1"/>
    </source>
</evidence>
<dbReference type="EMBL" id="LUCM01007869">
    <property type="protein sequence ID" value="KAA0189274.1"/>
    <property type="molecule type" value="Genomic_DNA"/>
</dbReference>
<feature type="region of interest" description="Disordered" evidence="1">
    <location>
        <begin position="154"/>
        <end position="188"/>
    </location>
</feature>
<dbReference type="GO" id="GO:0015631">
    <property type="term" value="F:tubulin binding"/>
    <property type="evidence" value="ECO:0007669"/>
    <property type="project" value="TreeGrafter"/>
</dbReference>
<dbReference type="GO" id="GO:0005929">
    <property type="term" value="C:cilium"/>
    <property type="evidence" value="ECO:0007669"/>
    <property type="project" value="TreeGrafter"/>
</dbReference>
<dbReference type="Gene3D" id="2.60.40.10">
    <property type="entry name" value="Immunoglobulins"/>
    <property type="match status" value="6"/>
</dbReference>
<dbReference type="Pfam" id="PF23316">
    <property type="entry name" value="Ig_DLEC1_6th"/>
    <property type="match status" value="1"/>
</dbReference>
<accession>A0A8E0RVR6</accession>
<name>A0A8E0RVR6_9TREM</name>
<dbReference type="OrthoDB" id="2115465at2759"/>
<dbReference type="GO" id="GO:0005737">
    <property type="term" value="C:cytoplasm"/>
    <property type="evidence" value="ECO:0007669"/>
    <property type="project" value="TreeGrafter"/>
</dbReference>
<dbReference type="Pfam" id="PF23277">
    <property type="entry name" value="Ig_Dlec1_1"/>
    <property type="match status" value="1"/>
</dbReference>
<dbReference type="InterPro" id="IPR059041">
    <property type="entry name" value="Ig_DLEC1_1"/>
</dbReference>
<gene>
    <name evidence="3" type="ORF">FBUS_06654</name>
</gene>
<feature type="compositionally biased region" description="Basic and acidic residues" evidence="1">
    <location>
        <begin position="166"/>
        <end position="187"/>
    </location>
</feature>
<dbReference type="Proteomes" id="UP000728185">
    <property type="component" value="Unassembled WGS sequence"/>
</dbReference>
<dbReference type="PANTHER" id="PTHR46348">
    <property type="entry name" value="DELETED IN LUNG AND ESOPHAGEAL CANCER PROTEIN 1"/>
    <property type="match status" value="1"/>
</dbReference>
<feature type="domain" description="Deleted in lung and esophageal cancer protein 1 Ig-like" evidence="2">
    <location>
        <begin position="240"/>
        <end position="339"/>
    </location>
</feature>
<proteinExistence type="predicted"/>
<sequence>MSDEEDITCPNLRPSQAYSQDISHPFSRIFGGIYQNCVLGHDTEAYLKLSKQSDDRGHQEFMKKLEQISHNHDVVQECINDVEQCIMEKRGRLTNTCGAVSDKRVNLNPINLLSPSNTNVEEDKLNSIFEKNGLLSTSDIFFNGKSRQLYAVKSKTQDQNIPTTKQKSDGDRKSVSVGENKKDKPRDNFQNAMKIRFSPKVEERKQVEEEWKKLTAKNQFLKNPRYDADSRKSVNSIALFEAEPKLITFTSYQLGKVYETQVKIRNVSTLTRSIRILPPETEYFSLRHGKFPMPQQNSIAPGMIAVFTIIFAPETLGDYEDAMMVEYEAQNQPLVIPIQARRPRPGVHFPKVFDVNYCLVSATKVVTFELCRSNRKRDANTRFICMTSDLFDQYREGNLTQFDSYWSKASQNEAISVGPFTIDPANFTLSSEQPEITIRTIFSPTLLGKHTETVFFVADNGENRAVQIKGVAEAVVVELHSVDGQLPDEDLKVLRCVKKTPEVAAYIYHFPQMYPNTAAPKLLLVRNSSHSELPYEWAITEQSLSPDTKFGPASEDRKVPTLFENLDEKNKTNLFEVKPTRGTLKPDSITTFQLTCSPTQIGNFYAIFKLVLLKVPVHNDESLSNEVADLETLELDIRVSVVELPIYLEPNVLILPGKHLPGVPIHHFLNLKNHSTHCPITFCWESEVTKSCEARLDAFLSSDSFQEVDSAEQPPESLDEMLVLFEPALGEVRPGEEVRIDISVSSSKAGRFMRKLACHIDCLPGNPLWLHLESEFEAPSVLTDQPEYNFGVVQLGAIIWKQIVITNPAPTNRRWEIHIRYGTEHEPTAIIAVEPDHGVLEPFNSHALNLRFQPCKPGSACYFFHLTTEDSFELVSRLILAEVQTPLLDLSPTALSLEGFYRGISKTVTFSLNNLSLLETEFRWFQPSGADARHANLTIDPPAGRLLGHERREMRLTLTFHKQKWVRDLILPCDVPGMGGHLELRISGSVEGLTVIVRELGSRSVDGDADHYPSLMSSASSTCSTVKASELDLGEALQIHHPVHFWVELHNPTPMDAFATTIVQNFGIQNEFVEQTSGYNPPLGIHSAKMNGIIKTAGSSSSLKLPMEQRENEKRLFFGWCSKFLKDTVGSCLFAHSGALCGIKASSEIKAVSPWGFDNHSYQKYLAQPRWTLPANSRLRICFVLLSNMWGRFRDTVKLHIASNCAPPGESEPPVIQIPIRYTLVGCPILLSALSPFGQIINSVGRKLGTANLDESVRHVTVTEATRMNVHLGTRMPGDEPVIRQIKLFNSSSSILRIDWQVFLDAPIEQTDKLLDVLCYTEPVFTPNHLVSDGVPISGHEQDVASTTENREPEIVKLLVRPHDGLLIWQSNRTNTAPKPTLSSALFHIRPAQTVLNPLEEGQVKIVYDPAEAVKCVECTGQLNLRARALGYVTEDHGQKIKFSSPELSRTSALETDRITLSISAEMEKPGLRIDFDDCILTKSHCSSEPVYVVPFVIGIGELLFQEEKCTRNRAARESSDAPIFLSDRKYHDVVAMHEQVTLLQKVRIRSTNRVPVRMRLNCPGTSRFGFLPNEVEVKLRRGRIHAGPIILQSHSELLLAPEETGKVAVAFQLTPYDIALIKNSGLSVSVEDSVDEDRISFKSHITLEVFSAERRSECTNPSSSASYTINLQGFVNRTRLHASPVDDVDFGMVFLGELHHREIRLCNRSSTRAYWNVSRSELSLASNNTGEIAISTCPSSILLPLCQVSTAEFVRKSRW</sequence>
<comment type="caution">
    <text evidence="3">The sequence shown here is derived from an EMBL/GenBank/DDBJ whole genome shotgun (WGS) entry which is preliminary data.</text>
</comment>
<organism evidence="3 4">
    <name type="scientific">Fasciolopsis buskii</name>
    <dbReference type="NCBI Taxonomy" id="27845"/>
    <lineage>
        <taxon>Eukaryota</taxon>
        <taxon>Metazoa</taxon>
        <taxon>Spiralia</taxon>
        <taxon>Lophotrochozoa</taxon>
        <taxon>Platyhelminthes</taxon>
        <taxon>Trematoda</taxon>
        <taxon>Digenea</taxon>
        <taxon>Plagiorchiida</taxon>
        <taxon>Echinostomata</taxon>
        <taxon>Echinostomatoidea</taxon>
        <taxon>Fasciolidae</taxon>
        <taxon>Fasciolopsis</taxon>
    </lineage>
</organism>
<dbReference type="PANTHER" id="PTHR46348:SF1">
    <property type="entry name" value="DELETED IN LUNG AND ESOPHAGEAL CANCER PROTEIN 1"/>
    <property type="match status" value="1"/>
</dbReference>
<evidence type="ECO:0000259" key="2">
    <source>
        <dbReference type="Pfam" id="PF23277"/>
    </source>
</evidence>
<keyword evidence="4" id="KW-1185">Reference proteome</keyword>
<reference evidence="3" key="1">
    <citation type="submission" date="2019-05" db="EMBL/GenBank/DDBJ databases">
        <title>Annotation for the trematode Fasciolopsis buski.</title>
        <authorList>
            <person name="Choi Y.-J."/>
        </authorList>
    </citation>
    <scope>NUCLEOTIDE SEQUENCE</scope>
    <source>
        <strain evidence="3">HT</strain>
        <tissue evidence="3">Whole worm</tissue>
    </source>
</reference>
<evidence type="ECO:0000313" key="4">
    <source>
        <dbReference type="Proteomes" id="UP000728185"/>
    </source>
</evidence>
<evidence type="ECO:0000256" key="1">
    <source>
        <dbReference type="SAM" id="MobiDB-lite"/>
    </source>
</evidence>
<dbReference type="GO" id="GO:0008285">
    <property type="term" value="P:negative regulation of cell population proliferation"/>
    <property type="evidence" value="ECO:0007669"/>
    <property type="project" value="InterPro"/>
</dbReference>
<protein>
    <recommendedName>
        <fullName evidence="2">Deleted in lung and esophageal cancer protein 1 Ig-like domain-containing protein</fullName>
    </recommendedName>
</protein>
<dbReference type="InterPro" id="IPR033304">
    <property type="entry name" value="DLEC1"/>
</dbReference>
<dbReference type="InterPro" id="IPR013783">
    <property type="entry name" value="Ig-like_fold"/>
</dbReference>